<sequence>MSWLAIASGMREHCGVPMALPARLTAALGRHPDHLTEDDLQRAVDNQIPESVDLDWKKDFYQGTDAGKKELAKDVSAMANTAGGIIVIGVDDGKKDHAHDLAPSEPVQGRGEEWIRSVLANWIQPVIPNVGVRPVKSTAHEGKIYWIITVPPSTRAPHAVAAPGNDYNFRVHVRHGTTTRTLAESEIAQRYRDRFQAASDDVDRLRQVADAGRSYLSDYLTRTVDGSSAPVTYYPGWVSLAAVPTVRGTYPLTTRADRDAAFSRFHDLACHGVTLNARPDHPPLVGRRQVRFEGFPTGQLHQDGSFYAAQTISLHNDQRDADGPQQMSQRAFELDLVTLVQAAAAWAAETGAAGDLMLSAALHRYDGSDKLVRLVVNESAFQRGPALPFPTAPAQTTGDLAAIVSDKREAVVVACALASDLLADMGAHQPHILTPEGNILTDRLNDGFRHQLTGWES</sequence>
<dbReference type="RefSeq" id="WP_386453652.1">
    <property type="nucleotide sequence ID" value="NZ_JBHSUW010000001.1"/>
</dbReference>
<dbReference type="InterPro" id="IPR038461">
    <property type="entry name" value="Schlafen_AlbA_2_dom_sf"/>
</dbReference>
<protein>
    <submittedName>
        <fullName evidence="2">Helix-turn-helix domain-containing protein</fullName>
    </submittedName>
</protein>
<dbReference type="PANTHER" id="PTHR30595:SF6">
    <property type="entry name" value="SCHLAFEN ALBA-2 DOMAIN-CONTAINING PROTEIN"/>
    <property type="match status" value="1"/>
</dbReference>
<keyword evidence="3" id="KW-1185">Reference proteome</keyword>
<evidence type="ECO:0000259" key="1">
    <source>
        <dbReference type="Pfam" id="PF04326"/>
    </source>
</evidence>
<gene>
    <name evidence="2" type="ORF">ACFQFF_00025</name>
</gene>
<proteinExistence type="predicted"/>
<reference evidence="3" key="1">
    <citation type="journal article" date="2019" name="Int. J. Syst. Evol. Microbiol.">
        <title>The Global Catalogue of Microorganisms (GCM) 10K type strain sequencing project: providing services to taxonomists for standard genome sequencing and annotation.</title>
        <authorList>
            <consortium name="The Broad Institute Genomics Platform"/>
            <consortium name="The Broad Institute Genome Sequencing Center for Infectious Disease"/>
            <person name="Wu L."/>
            <person name="Ma J."/>
        </authorList>
    </citation>
    <scope>NUCLEOTIDE SEQUENCE [LARGE SCALE GENOMIC DNA]</scope>
    <source>
        <strain evidence="3">JCM 4504</strain>
    </source>
</reference>
<feature type="domain" description="Schlafen AlbA-2" evidence="1">
    <location>
        <begin position="50"/>
        <end position="181"/>
    </location>
</feature>
<organism evidence="2 3">
    <name type="scientific">Streptomyces plicatus</name>
    <dbReference type="NCBI Taxonomy" id="1922"/>
    <lineage>
        <taxon>Bacteria</taxon>
        <taxon>Bacillati</taxon>
        <taxon>Actinomycetota</taxon>
        <taxon>Actinomycetes</taxon>
        <taxon>Kitasatosporales</taxon>
        <taxon>Streptomycetaceae</taxon>
        <taxon>Streptomyces</taxon>
        <taxon>Streptomyces rochei group</taxon>
    </lineage>
</organism>
<evidence type="ECO:0000313" key="3">
    <source>
        <dbReference type="Proteomes" id="UP001596321"/>
    </source>
</evidence>
<dbReference type="PANTHER" id="PTHR30595">
    <property type="entry name" value="GLPR-RELATED TRANSCRIPTIONAL REPRESSOR"/>
    <property type="match status" value="1"/>
</dbReference>
<dbReference type="Gene3D" id="3.30.950.30">
    <property type="entry name" value="Schlafen, AAA domain"/>
    <property type="match status" value="1"/>
</dbReference>
<comment type="caution">
    <text evidence="2">The sequence shown here is derived from an EMBL/GenBank/DDBJ whole genome shotgun (WGS) entry which is preliminary data.</text>
</comment>
<accession>A0ABW1XQ50</accession>
<dbReference type="Pfam" id="PF04326">
    <property type="entry name" value="SLFN_AlbA_2"/>
    <property type="match status" value="1"/>
</dbReference>
<dbReference type="InterPro" id="IPR007421">
    <property type="entry name" value="Schlafen_AlbA_2_dom"/>
</dbReference>
<dbReference type="Proteomes" id="UP001596321">
    <property type="component" value="Unassembled WGS sequence"/>
</dbReference>
<dbReference type="EMBL" id="JBHSUW010000001">
    <property type="protein sequence ID" value="MFC6500093.1"/>
    <property type="molecule type" value="Genomic_DNA"/>
</dbReference>
<evidence type="ECO:0000313" key="2">
    <source>
        <dbReference type="EMBL" id="MFC6500093.1"/>
    </source>
</evidence>
<name>A0ABW1XQ50_STRPL</name>